<protein>
    <recommendedName>
        <fullName evidence="3">Histidyl-tRNA synthetase</fullName>
    </recommendedName>
</protein>
<dbReference type="OrthoDB" id="956723at2"/>
<reference evidence="2" key="1">
    <citation type="submission" date="2019-05" db="EMBL/GenBank/DDBJ databases">
        <title>Flavobacterium profundi sp. nov., isolated from a deep-sea seamount.</title>
        <authorList>
            <person name="Zhang D.-C."/>
        </authorList>
    </citation>
    <scope>NUCLEOTIDE SEQUENCE [LARGE SCALE GENOMIC DNA]</scope>
    <source>
        <strain evidence="2">TP390</strain>
    </source>
</reference>
<dbReference type="RefSeq" id="WP_140998793.1">
    <property type="nucleotide sequence ID" value="NZ_VDCZ01000011.1"/>
</dbReference>
<dbReference type="InterPro" id="IPR045470">
    <property type="entry name" value="DUF6495"/>
</dbReference>
<dbReference type="Proteomes" id="UP000431264">
    <property type="component" value="Unassembled WGS sequence"/>
</dbReference>
<name>A0A6I4IU26_9FLAO</name>
<evidence type="ECO:0000313" key="2">
    <source>
        <dbReference type="Proteomes" id="UP000431264"/>
    </source>
</evidence>
<accession>A0A6I4IU26</accession>
<dbReference type="Pfam" id="PF20105">
    <property type="entry name" value="DUF6495"/>
    <property type="match status" value="1"/>
</dbReference>
<sequence length="157" mass="18363">MKYIRLTKEQLEELHPEFVTFLATQSIDKKEWDELKKNKPEIAEQEIDVFSDMIWDRAISNVNFIDHFSKNYIFLFKCVENTVYSYIINSNVSNVDFLTSDGINWLSENIFSDDIEIKKGKKDISEDRNGSLFSIIKQGGIISKGELFTKLEHLLNQ</sequence>
<dbReference type="AlphaFoldDB" id="A0A6I4IU26"/>
<evidence type="ECO:0000313" key="1">
    <source>
        <dbReference type="EMBL" id="MVO10366.1"/>
    </source>
</evidence>
<keyword evidence="2" id="KW-1185">Reference proteome</keyword>
<gene>
    <name evidence="1" type="ORF">GOQ30_14425</name>
</gene>
<evidence type="ECO:0008006" key="3">
    <source>
        <dbReference type="Google" id="ProtNLM"/>
    </source>
</evidence>
<organism evidence="1 2">
    <name type="scientific">Flavobacterium profundi</name>
    <dbReference type="NCBI Taxonomy" id="1774945"/>
    <lineage>
        <taxon>Bacteria</taxon>
        <taxon>Pseudomonadati</taxon>
        <taxon>Bacteroidota</taxon>
        <taxon>Flavobacteriia</taxon>
        <taxon>Flavobacteriales</taxon>
        <taxon>Flavobacteriaceae</taxon>
        <taxon>Flavobacterium</taxon>
    </lineage>
</organism>
<dbReference type="EMBL" id="WQLW01000011">
    <property type="protein sequence ID" value="MVO10366.1"/>
    <property type="molecule type" value="Genomic_DNA"/>
</dbReference>
<comment type="caution">
    <text evidence="1">The sequence shown here is derived from an EMBL/GenBank/DDBJ whole genome shotgun (WGS) entry which is preliminary data.</text>
</comment>
<proteinExistence type="predicted"/>